<dbReference type="PATRIC" id="fig|243231.5.peg.2539"/>
<dbReference type="CDD" id="cd02440">
    <property type="entry name" value="AdoMet_MTases"/>
    <property type="match status" value="1"/>
</dbReference>
<keyword evidence="2" id="KW-0472">Membrane</keyword>
<evidence type="ECO:0000313" key="4">
    <source>
        <dbReference type="Proteomes" id="UP000000577"/>
    </source>
</evidence>
<evidence type="ECO:0000256" key="2">
    <source>
        <dbReference type="SAM" id="Phobius"/>
    </source>
</evidence>
<dbReference type="GO" id="GO:0008168">
    <property type="term" value="F:methyltransferase activity"/>
    <property type="evidence" value="ECO:0000318"/>
    <property type="project" value="GO_Central"/>
</dbReference>
<reference evidence="3 4" key="1">
    <citation type="journal article" date="2003" name="Science">
        <title>Genome of Geobacter sulfurreducens: metal reduction in subsurface environments.</title>
        <authorList>
            <person name="Methe B.A."/>
            <person name="Nelson K.E."/>
            <person name="Eisen J.A."/>
            <person name="Paulsen I.T."/>
            <person name="Nelson W."/>
            <person name="Heidelberg J.F."/>
            <person name="Wu D."/>
            <person name="Wu M."/>
            <person name="Ward N."/>
            <person name="Beanan M.J."/>
            <person name="Dodson R.J."/>
            <person name="Madupu R."/>
            <person name="Brinkac L.M."/>
            <person name="Daugherty S.C."/>
            <person name="DeBoy R.T."/>
            <person name="Durkin A.S."/>
            <person name="Gwinn M."/>
            <person name="Kolonay J.F."/>
            <person name="Sullivan S.A."/>
            <person name="Haft D.H."/>
            <person name="Selengut J."/>
            <person name="Davidsen T.M."/>
            <person name="Zafar N."/>
            <person name="White O."/>
            <person name="Tran B."/>
            <person name="Romero C."/>
            <person name="Forberger H.A."/>
            <person name="Weidman J."/>
            <person name="Khouri H."/>
            <person name="Feldblyum T.V."/>
            <person name="Utterback T.R."/>
            <person name="Van Aken S.E."/>
            <person name="Lovley D.R."/>
            <person name="Fraser C.M."/>
        </authorList>
    </citation>
    <scope>NUCLEOTIDE SEQUENCE [LARGE SCALE GENOMIC DNA]</scope>
    <source>
        <strain evidence="4">ATCC 51573 / DSM 12127 / PCA</strain>
    </source>
</reference>
<keyword evidence="2" id="KW-0812">Transmembrane</keyword>
<dbReference type="SUPFAM" id="SSF53335">
    <property type="entry name" value="S-adenosyl-L-methionine-dependent methyltransferases"/>
    <property type="match status" value="1"/>
</dbReference>
<dbReference type="EMBL" id="AE017180">
    <property type="protein sequence ID" value="AAR35883.1"/>
    <property type="molecule type" value="Genomic_DNA"/>
</dbReference>
<dbReference type="RefSeq" id="WP_010943148.1">
    <property type="nucleotide sequence ID" value="NC_002939.5"/>
</dbReference>
<dbReference type="PANTHER" id="PTHR43861:SF3">
    <property type="entry name" value="PUTATIVE (AFU_ORTHOLOGUE AFUA_2G14390)-RELATED"/>
    <property type="match status" value="1"/>
</dbReference>
<keyword evidence="1" id="KW-0808">Transferase</keyword>
<dbReference type="Proteomes" id="UP000000577">
    <property type="component" value="Chromosome"/>
</dbReference>
<dbReference type="AlphaFoldDB" id="Q74A80"/>
<dbReference type="Gene3D" id="3.40.50.150">
    <property type="entry name" value="Vaccinia Virus protein VP39"/>
    <property type="match status" value="1"/>
</dbReference>
<dbReference type="InParanoid" id="Q74A80"/>
<name>Q74A80_GEOSL</name>
<gene>
    <name evidence="3" type="ordered locus">GSU2510</name>
</gene>
<organism evidence="3 4">
    <name type="scientific">Geobacter sulfurreducens (strain ATCC 51573 / DSM 12127 / PCA)</name>
    <dbReference type="NCBI Taxonomy" id="243231"/>
    <lineage>
        <taxon>Bacteria</taxon>
        <taxon>Pseudomonadati</taxon>
        <taxon>Thermodesulfobacteriota</taxon>
        <taxon>Desulfuromonadia</taxon>
        <taxon>Geobacterales</taxon>
        <taxon>Geobacteraceae</taxon>
        <taxon>Geobacter</taxon>
    </lineage>
</organism>
<keyword evidence="2" id="KW-1133">Transmembrane helix</keyword>
<dbReference type="Pfam" id="PF13489">
    <property type="entry name" value="Methyltransf_23"/>
    <property type="match status" value="1"/>
</dbReference>
<evidence type="ECO:0000256" key="1">
    <source>
        <dbReference type="ARBA" id="ARBA00022679"/>
    </source>
</evidence>
<dbReference type="HOGENOM" id="CLU_068669_0_1_7"/>
<reference evidence="3 4" key="2">
    <citation type="journal article" date="2012" name="BMC Genomics">
        <title>Comparative genomic analysis of Geobacter sulfurreducens KN400, a strain with enhanced capacity for extracellular electron transfer and electricity production.</title>
        <authorList>
            <person name="Butler J.E."/>
            <person name="Young N.D."/>
            <person name="Aklujkar M."/>
            <person name="Lovley D.R."/>
        </authorList>
    </citation>
    <scope>NUCLEOTIDE SEQUENCE [LARGE SCALE GENOMIC DNA]</scope>
    <source>
        <strain evidence="4">ATCC 51573 / DSM 12127 / PCA</strain>
    </source>
</reference>
<dbReference type="EnsemblBacteria" id="AAR35883">
    <property type="protein sequence ID" value="AAR35883"/>
    <property type="gene ID" value="GSU2510"/>
</dbReference>
<dbReference type="InterPro" id="IPR029063">
    <property type="entry name" value="SAM-dependent_MTases_sf"/>
</dbReference>
<keyword evidence="4" id="KW-1185">Reference proteome</keyword>
<dbReference type="OrthoDB" id="7342932at2"/>
<keyword evidence="3" id="KW-0489">Methyltransferase</keyword>
<sequence>MTRLSACRACGGPLAPWLEGVADPQTGERFHLTRCGRCGLGHTEPHPADMAPYYGAAYHGGRHGVTAAWCARRRIRWVTAACGGDGAGRRLLDVGCGDGTFLLEAGQRGWRTVGTELNPAAAREAGLDVRGSVDAADDGIPYDCITLWHSLEHMTDPGRLLTRLAAMLGHGGVLVVAVPDAGGLQCGFFGRHWLHLDVPRHLYHFNHGSLGRLLAADGCAVVRTMHHEFEYDLMGWLQSALNALLPVPNILFAALTGRRRRGEHGALTLISLLLAVLFAPAATLLVIGETLLGRGGTLVMVAQKTPRT</sequence>
<evidence type="ECO:0000313" key="3">
    <source>
        <dbReference type="EMBL" id="AAR35883.1"/>
    </source>
</evidence>
<feature type="transmembrane region" description="Helical" evidence="2">
    <location>
        <begin position="267"/>
        <end position="288"/>
    </location>
</feature>
<dbReference type="eggNOG" id="COG2227">
    <property type="taxonomic scope" value="Bacteria"/>
</dbReference>
<accession>Q74A80</accession>
<protein>
    <submittedName>
        <fullName evidence="3">SAM-dependent methyltransferase</fullName>
    </submittedName>
</protein>
<dbReference type="KEGG" id="gsu:GSU2510"/>
<dbReference type="GO" id="GO:0032259">
    <property type="term" value="P:methylation"/>
    <property type="evidence" value="ECO:0007669"/>
    <property type="project" value="UniProtKB-KW"/>
</dbReference>
<dbReference type="SMR" id="Q74A80"/>
<dbReference type="PANTHER" id="PTHR43861">
    <property type="entry name" value="TRANS-ACONITATE 2-METHYLTRANSFERASE-RELATED"/>
    <property type="match status" value="1"/>
</dbReference>
<proteinExistence type="predicted"/>
<dbReference type="STRING" id="243231.GSU2510"/>